<comment type="caution">
    <text evidence="2">The sequence shown here is derived from an EMBL/GenBank/DDBJ whole genome shotgun (WGS) entry which is preliminary data.</text>
</comment>
<evidence type="ECO:0000313" key="5">
    <source>
        <dbReference type="Proteomes" id="UP000569018"/>
    </source>
</evidence>
<dbReference type="PROSITE" id="PS01097">
    <property type="entry name" value="HUPF_HYPC"/>
    <property type="match status" value="1"/>
</dbReference>
<dbReference type="Gene3D" id="2.30.30.140">
    <property type="match status" value="1"/>
</dbReference>
<dbReference type="SUPFAM" id="SSF159127">
    <property type="entry name" value="HupF/HypC-like"/>
    <property type="match status" value="1"/>
</dbReference>
<evidence type="ECO:0000313" key="2">
    <source>
        <dbReference type="EMBL" id="GFP20056.1"/>
    </source>
</evidence>
<keyword evidence="7" id="KW-1185">Reference proteome</keyword>
<comment type="similarity">
    <text evidence="1">Belongs to the HupF/HypC family.</text>
</comment>
<dbReference type="RefSeq" id="WP_176235324.1">
    <property type="nucleotide sequence ID" value="NZ_BLRU01000229.1"/>
</dbReference>
<organism evidence="2 6">
    <name type="scientific">Candidatus Hakubella thermalkaliphila</name>
    <dbReference type="NCBI Taxonomy" id="2754717"/>
    <lineage>
        <taxon>Bacteria</taxon>
        <taxon>Bacillati</taxon>
        <taxon>Actinomycetota</taxon>
        <taxon>Actinomycetota incertae sedis</taxon>
        <taxon>Candidatus Hakubellales</taxon>
        <taxon>Candidatus Hakubellaceae</taxon>
        <taxon>Candidatus Hakubella</taxon>
    </lineage>
</organism>
<proteinExistence type="inferred from homology"/>
<dbReference type="Proteomes" id="UP000574717">
    <property type="component" value="Unassembled WGS sequence"/>
</dbReference>
<evidence type="ECO:0000313" key="7">
    <source>
        <dbReference type="Proteomes" id="UP000588083"/>
    </source>
</evidence>
<dbReference type="EMBL" id="BLRZ01000075">
    <property type="protein sequence ID" value="GFP30540.1"/>
    <property type="molecule type" value="Genomic_DNA"/>
</dbReference>
<evidence type="ECO:0000313" key="3">
    <source>
        <dbReference type="EMBL" id="GFP30540.1"/>
    </source>
</evidence>
<dbReference type="GO" id="GO:0005506">
    <property type="term" value="F:iron ion binding"/>
    <property type="evidence" value="ECO:0007669"/>
    <property type="project" value="TreeGrafter"/>
</dbReference>
<dbReference type="FunFam" id="2.30.30.140:FF:000022">
    <property type="entry name" value="Hydrogenase assembly chaperone HybG"/>
    <property type="match status" value="1"/>
</dbReference>
<dbReference type="InterPro" id="IPR019812">
    <property type="entry name" value="Hydgase_assmbl_chp_CS"/>
</dbReference>
<dbReference type="InterPro" id="IPR001109">
    <property type="entry name" value="Hydrogenase_HupF/HypC"/>
</dbReference>
<dbReference type="NCBIfam" id="TIGR00074">
    <property type="entry name" value="hypC_hupF"/>
    <property type="match status" value="1"/>
</dbReference>
<dbReference type="Pfam" id="PF01455">
    <property type="entry name" value="HupF_HypC"/>
    <property type="match status" value="1"/>
</dbReference>
<evidence type="ECO:0000313" key="4">
    <source>
        <dbReference type="EMBL" id="GFP38615.1"/>
    </source>
</evidence>
<sequence length="75" mass="8098">MCLAIPGRVIEIDGDQAEVEIGGIIRRASLALCPPVRVGQYVLLHAGFAIQVVDEEEAQETLRLLQEIGDIGEIS</sequence>
<dbReference type="PRINTS" id="PR00445">
    <property type="entry name" value="HUPFHYPC"/>
</dbReference>
<dbReference type="Proteomes" id="UP000588083">
    <property type="component" value="Unassembled WGS sequence"/>
</dbReference>
<dbReference type="GO" id="GO:0051604">
    <property type="term" value="P:protein maturation"/>
    <property type="evidence" value="ECO:0007669"/>
    <property type="project" value="TreeGrafter"/>
</dbReference>
<dbReference type="Proteomes" id="UP000569018">
    <property type="component" value="Unassembled WGS sequence"/>
</dbReference>
<evidence type="ECO:0000256" key="1">
    <source>
        <dbReference type="ARBA" id="ARBA00006018"/>
    </source>
</evidence>
<dbReference type="AlphaFoldDB" id="A0A6V8NNK5"/>
<dbReference type="PANTHER" id="PTHR35177:SF2">
    <property type="entry name" value="HYDROGENASE MATURATION FACTOR HYBG"/>
    <property type="match status" value="1"/>
</dbReference>
<gene>
    <name evidence="2" type="ORF">HKBW3S03_01559</name>
    <name evidence="3" type="ORF">HKBW3S34_01460</name>
    <name evidence="4" type="ORF">HKBW3S47_00316</name>
</gene>
<dbReference type="EMBL" id="BLRU01000229">
    <property type="protein sequence ID" value="GFP20056.1"/>
    <property type="molecule type" value="Genomic_DNA"/>
</dbReference>
<protein>
    <submittedName>
        <fullName evidence="2">Hydrogenase expression/formation protein HypC</fullName>
    </submittedName>
</protein>
<reference evidence="5 6" key="1">
    <citation type="journal article" date="2020" name="Front. Microbiol.">
        <title>Single-cell genomics of novel Actinobacteria with the Wood-Ljungdahl pathway discovered in a serpentinizing system.</title>
        <authorList>
            <person name="Merino N."/>
            <person name="Kawai M."/>
            <person name="Boyd E.S."/>
            <person name="Colman D.R."/>
            <person name="McGlynn S.E."/>
            <person name="Nealson K.H."/>
            <person name="Kurokawa K."/>
            <person name="Hongoh Y."/>
        </authorList>
    </citation>
    <scope>NUCLEOTIDE SEQUENCE [LARGE SCALE GENOMIC DNA]</scope>
    <source>
        <strain evidence="2 6">S03</strain>
        <strain evidence="3 7">S34</strain>
        <strain evidence="4 5">S47</strain>
    </source>
</reference>
<name>A0A6V8NNK5_9ACTN</name>
<dbReference type="EMBL" id="BLSD01000009">
    <property type="protein sequence ID" value="GFP38615.1"/>
    <property type="molecule type" value="Genomic_DNA"/>
</dbReference>
<dbReference type="PANTHER" id="PTHR35177">
    <property type="entry name" value="HYDROGENASE MATURATION FACTOR HYBG"/>
    <property type="match status" value="1"/>
</dbReference>
<evidence type="ECO:0000313" key="6">
    <source>
        <dbReference type="Proteomes" id="UP000574717"/>
    </source>
</evidence>
<dbReference type="GO" id="GO:1902670">
    <property type="term" value="F:carbon dioxide binding"/>
    <property type="evidence" value="ECO:0007669"/>
    <property type="project" value="TreeGrafter"/>
</dbReference>
<accession>A0A6V8NNK5</accession>